<keyword evidence="1" id="KW-1133">Transmembrane helix</keyword>
<dbReference type="EMBL" id="LCHP01000004">
    <property type="protein sequence ID" value="KKT36705.1"/>
    <property type="molecule type" value="Genomic_DNA"/>
</dbReference>
<sequence length="344" mass="39083">MRYGSFFGLRLAFLWGTIMYMENTQKPRTSPKDFFLYFGAIVTLYISVVSILTLLFEVINQLYPKPFEYVDPYAGGVSLAIAMLIVAFPLYILFMRITSRAESEFPEKRELSVRKWLVYLTLFIAGAVIAVDLIVLLQTFFAGEEITLAFALKVISIILVLSSVFGYYLYDMRHLAFESAGIRQRFAYGSLVFVILAVVVGFFVMGSPYAQKEKRFDANRVDGLQTIQNQIIYYWQAKQKLPVVLDDIKDPLSGFVMPVDPTTQAQYEYIVKGKYSFQLCATFSKETPEGIAVEDFSRPVSVYKTSTNENWQHGAGRVCFDRTLDPELYPPLSANGKPVAVPIR</sequence>
<comment type="caution">
    <text evidence="3">The sequence shown here is derived from an EMBL/GenBank/DDBJ whole genome shotgun (WGS) entry which is preliminary data.</text>
</comment>
<evidence type="ECO:0000256" key="1">
    <source>
        <dbReference type="SAM" id="Phobius"/>
    </source>
</evidence>
<evidence type="ECO:0000313" key="3">
    <source>
        <dbReference type="EMBL" id="KKT36705.1"/>
    </source>
</evidence>
<name>A0A837IBE2_9BACT</name>
<dbReference type="InterPro" id="IPR043728">
    <property type="entry name" value="DUF5671"/>
</dbReference>
<protein>
    <recommendedName>
        <fullName evidence="2">DUF5671 domain-containing protein</fullName>
    </recommendedName>
</protein>
<reference evidence="3 4" key="1">
    <citation type="journal article" date="2015" name="Nature">
        <title>rRNA introns, odd ribosomes, and small enigmatic genomes across a large radiation of phyla.</title>
        <authorList>
            <person name="Brown C.T."/>
            <person name="Hug L.A."/>
            <person name="Thomas B.C."/>
            <person name="Sharon I."/>
            <person name="Castelle C.J."/>
            <person name="Singh A."/>
            <person name="Wilkins M.J."/>
            <person name="Williams K.H."/>
            <person name="Banfield J.F."/>
        </authorList>
    </citation>
    <scope>NUCLEOTIDE SEQUENCE [LARGE SCALE GENOMIC DNA]</scope>
</reference>
<proteinExistence type="predicted"/>
<feature type="transmembrane region" description="Helical" evidence="1">
    <location>
        <begin position="116"/>
        <end position="140"/>
    </location>
</feature>
<gene>
    <name evidence="3" type="ORF">UW25_C0004G0033</name>
</gene>
<keyword evidence="1" id="KW-0472">Membrane</keyword>
<feature type="domain" description="DUF5671" evidence="2">
    <location>
        <begin position="33"/>
        <end position="154"/>
    </location>
</feature>
<dbReference type="AlphaFoldDB" id="A0A837IBE2"/>
<feature type="transmembrane region" description="Helical" evidence="1">
    <location>
        <begin position="146"/>
        <end position="170"/>
    </location>
</feature>
<feature type="transmembrane region" description="Helical" evidence="1">
    <location>
        <begin position="191"/>
        <end position="210"/>
    </location>
</feature>
<evidence type="ECO:0000259" key="2">
    <source>
        <dbReference type="Pfam" id="PF18920"/>
    </source>
</evidence>
<evidence type="ECO:0000313" key="4">
    <source>
        <dbReference type="Proteomes" id="UP000033815"/>
    </source>
</evidence>
<keyword evidence="1" id="KW-0812">Transmembrane</keyword>
<organism evidence="3 4">
    <name type="scientific">Candidatus Nomurabacteria bacterium GW2011_GWB1_44_12</name>
    <dbReference type="NCBI Taxonomy" id="1618748"/>
    <lineage>
        <taxon>Bacteria</taxon>
        <taxon>Candidatus Nomuraibacteriota</taxon>
    </lineage>
</organism>
<dbReference type="Pfam" id="PF18920">
    <property type="entry name" value="DUF5671"/>
    <property type="match status" value="1"/>
</dbReference>
<accession>A0A837IBE2</accession>
<feature type="transmembrane region" description="Helical" evidence="1">
    <location>
        <begin position="76"/>
        <end position="95"/>
    </location>
</feature>
<dbReference type="Proteomes" id="UP000033815">
    <property type="component" value="Unassembled WGS sequence"/>
</dbReference>
<feature type="transmembrane region" description="Helical" evidence="1">
    <location>
        <begin position="34"/>
        <end position="56"/>
    </location>
</feature>